<dbReference type="Proteomes" id="UP000825933">
    <property type="component" value="Unassembled WGS sequence"/>
</dbReference>
<feature type="transmembrane region" description="Helical" evidence="6">
    <location>
        <begin position="45"/>
        <end position="65"/>
    </location>
</feature>
<dbReference type="PIRSF" id="PIRSF006060">
    <property type="entry name" value="AA_transporter"/>
    <property type="match status" value="1"/>
</dbReference>
<feature type="transmembrane region" description="Helical" evidence="6">
    <location>
        <begin position="13"/>
        <end position="38"/>
    </location>
</feature>
<reference evidence="8" key="1">
    <citation type="journal article" date="2022" name="Microbiol. Resour. Announc.">
        <title>Draft Genome Sequence of a Methanogenic Archaeon from West Spitsbergen Permafrost.</title>
        <authorList>
            <person name="Trubitsyn V."/>
            <person name="Rivkina E."/>
            <person name="Shcherbakova V."/>
        </authorList>
    </citation>
    <scope>NUCLEOTIDE SEQUENCE [LARGE SCALE GENOMIC DNA]</scope>
    <source>
        <strain evidence="8">VT</strain>
    </source>
</reference>
<feature type="transmembrane region" description="Helical" evidence="6">
    <location>
        <begin position="194"/>
        <end position="216"/>
    </location>
</feature>
<keyword evidence="3 6" id="KW-0812">Transmembrane</keyword>
<evidence type="ECO:0000256" key="4">
    <source>
        <dbReference type="ARBA" id="ARBA00022989"/>
    </source>
</evidence>
<feature type="transmembrane region" description="Helical" evidence="6">
    <location>
        <begin position="321"/>
        <end position="341"/>
    </location>
</feature>
<dbReference type="Gene3D" id="1.20.1740.10">
    <property type="entry name" value="Amino acid/polyamine transporter I"/>
    <property type="match status" value="1"/>
</dbReference>
<dbReference type="RefSeq" id="WP_223790204.1">
    <property type="nucleotide sequence ID" value="NZ_JAIOUQ010000001.1"/>
</dbReference>
<evidence type="ECO:0000256" key="1">
    <source>
        <dbReference type="ARBA" id="ARBA00004651"/>
    </source>
</evidence>
<dbReference type="GO" id="GO:0022857">
    <property type="term" value="F:transmembrane transporter activity"/>
    <property type="evidence" value="ECO:0007669"/>
    <property type="project" value="InterPro"/>
</dbReference>
<evidence type="ECO:0000313" key="8">
    <source>
        <dbReference type="Proteomes" id="UP000825933"/>
    </source>
</evidence>
<keyword evidence="8" id="KW-1185">Reference proteome</keyword>
<dbReference type="InterPro" id="IPR050367">
    <property type="entry name" value="APC_superfamily"/>
</dbReference>
<sequence length="431" mass="46098">MGKTTKALNGKPIGLWSAIAIGIGGMIGAGIFSILGIATEIAGNLVYISFIIAGVIALLCAYSYAKLSSKYPSAGGPVIFLIRGFGDGVLSGGFNILLYLGYIIVISVYAKAFGVYAATLFSSTPSPIIATILAISIVLFFTIINLLGAKAVGKSETLIVAIKVGILISFAVIGFFFIKISYLSFPTNISTGNVLTGAALLFMGYEGFGLISCTAGDIENPKKNIPRALYLTVIFVILIYVAVSIAVVGNLSFAEIKLTADYALAVAAEPFAGAIGFTIIVIAALFSTSSAINATLYGGVNVCGLMSEKCEIPKCFNRRSFYGSRTGLFITSFIILVLIVLLDLSSVVMLGSAAFLLIYMSVNVAHLKLYKKTNANKYIIWSAIIGCLFSLIVLVYYEIFNSPLTLYIFVALVIVSFLFEWLYRKYIHLRT</sequence>
<feature type="transmembrane region" description="Helical" evidence="6">
    <location>
        <begin position="378"/>
        <end position="399"/>
    </location>
</feature>
<dbReference type="InterPro" id="IPR002293">
    <property type="entry name" value="AA/rel_permease1"/>
</dbReference>
<dbReference type="GO" id="GO:0005886">
    <property type="term" value="C:plasma membrane"/>
    <property type="evidence" value="ECO:0007669"/>
    <property type="project" value="UniProtKB-SubCell"/>
</dbReference>
<dbReference type="AlphaFoldDB" id="A0A8T5URD1"/>
<dbReference type="PANTHER" id="PTHR42770">
    <property type="entry name" value="AMINO ACID TRANSPORTER-RELATED"/>
    <property type="match status" value="1"/>
</dbReference>
<accession>A0A8T5URD1</accession>
<keyword evidence="4 6" id="KW-1133">Transmembrane helix</keyword>
<comment type="subcellular location">
    <subcellularLocation>
        <location evidence="1">Cell membrane</location>
        <topology evidence="1">Multi-pass membrane protein</topology>
    </subcellularLocation>
</comment>
<protein>
    <submittedName>
        <fullName evidence="7">APC family permease</fullName>
    </submittedName>
</protein>
<dbReference type="Pfam" id="PF13520">
    <property type="entry name" value="AA_permease_2"/>
    <property type="match status" value="1"/>
</dbReference>
<feature type="transmembrane region" description="Helical" evidence="6">
    <location>
        <begin position="347"/>
        <end position="366"/>
    </location>
</feature>
<comment type="caution">
    <text evidence="7">The sequence shown here is derived from an EMBL/GenBank/DDBJ whole genome shotgun (WGS) entry which is preliminary data.</text>
</comment>
<feature type="transmembrane region" description="Helical" evidence="6">
    <location>
        <begin position="271"/>
        <end position="300"/>
    </location>
</feature>
<feature type="transmembrane region" description="Helical" evidence="6">
    <location>
        <begin position="228"/>
        <end position="251"/>
    </location>
</feature>
<name>A0A8T5URD1_9EURY</name>
<evidence type="ECO:0000256" key="5">
    <source>
        <dbReference type="ARBA" id="ARBA00023136"/>
    </source>
</evidence>
<dbReference type="EMBL" id="JAIOUQ010000001">
    <property type="protein sequence ID" value="MBZ2164526.1"/>
    <property type="molecule type" value="Genomic_DNA"/>
</dbReference>
<feature type="transmembrane region" description="Helical" evidence="6">
    <location>
        <begin position="405"/>
        <end position="423"/>
    </location>
</feature>
<organism evidence="7 8">
    <name type="scientific">Methanobacterium spitsbergense</name>
    <dbReference type="NCBI Taxonomy" id="2874285"/>
    <lineage>
        <taxon>Archaea</taxon>
        <taxon>Methanobacteriati</taxon>
        <taxon>Methanobacteriota</taxon>
        <taxon>Methanomada group</taxon>
        <taxon>Methanobacteria</taxon>
        <taxon>Methanobacteriales</taxon>
        <taxon>Methanobacteriaceae</taxon>
        <taxon>Methanobacterium</taxon>
    </lineage>
</organism>
<evidence type="ECO:0000313" key="7">
    <source>
        <dbReference type="EMBL" id="MBZ2164526.1"/>
    </source>
</evidence>
<proteinExistence type="predicted"/>
<evidence type="ECO:0000256" key="3">
    <source>
        <dbReference type="ARBA" id="ARBA00022692"/>
    </source>
</evidence>
<gene>
    <name evidence="7" type="ORF">K8N75_00455</name>
</gene>
<evidence type="ECO:0000256" key="6">
    <source>
        <dbReference type="SAM" id="Phobius"/>
    </source>
</evidence>
<dbReference type="PANTHER" id="PTHR42770:SF11">
    <property type="entry name" value="INNER MEMBRANE TRANSPORT PROTEIN YBAT"/>
    <property type="match status" value="1"/>
</dbReference>
<evidence type="ECO:0000256" key="2">
    <source>
        <dbReference type="ARBA" id="ARBA00022475"/>
    </source>
</evidence>
<keyword evidence="2" id="KW-1003">Cell membrane</keyword>
<feature type="transmembrane region" description="Helical" evidence="6">
    <location>
        <begin position="128"/>
        <end position="148"/>
    </location>
</feature>
<keyword evidence="5 6" id="KW-0472">Membrane</keyword>
<feature type="transmembrane region" description="Helical" evidence="6">
    <location>
        <begin position="97"/>
        <end position="122"/>
    </location>
</feature>
<feature type="transmembrane region" description="Helical" evidence="6">
    <location>
        <begin position="160"/>
        <end position="182"/>
    </location>
</feature>